<dbReference type="InterPro" id="IPR036249">
    <property type="entry name" value="Thioredoxin-like_sf"/>
</dbReference>
<dbReference type="Pfam" id="PF13417">
    <property type="entry name" value="GST_N_3"/>
    <property type="match status" value="1"/>
</dbReference>
<dbReference type="Gene3D" id="3.40.30.10">
    <property type="entry name" value="Glutaredoxin"/>
    <property type="match status" value="1"/>
</dbReference>
<organism evidence="2 3">
    <name type="scientific">Vibrio stylophorae</name>
    <dbReference type="NCBI Taxonomy" id="659351"/>
    <lineage>
        <taxon>Bacteria</taxon>
        <taxon>Pseudomonadati</taxon>
        <taxon>Pseudomonadota</taxon>
        <taxon>Gammaproteobacteria</taxon>
        <taxon>Vibrionales</taxon>
        <taxon>Vibrionaceae</taxon>
        <taxon>Vibrio</taxon>
    </lineage>
</organism>
<dbReference type="PANTHER" id="PTHR43968:SF6">
    <property type="entry name" value="GLUTATHIONE S-TRANSFERASE OMEGA"/>
    <property type="match status" value="1"/>
</dbReference>
<reference evidence="2" key="1">
    <citation type="submission" date="2021-11" db="EMBL/GenBank/DDBJ databases">
        <authorList>
            <person name="Rodrigo-Torres L."/>
            <person name="Arahal R. D."/>
            <person name="Lucena T."/>
        </authorList>
    </citation>
    <scope>NUCLEOTIDE SEQUENCE</scope>
    <source>
        <strain evidence="2">CECT 7929</strain>
    </source>
</reference>
<evidence type="ECO:0000313" key="3">
    <source>
        <dbReference type="Proteomes" id="UP000838672"/>
    </source>
</evidence>
<dbReference type="EMBL" id="CAKLDI010000001">
    <property type="protein sequence ID" value="CAH0533953.1"/>
    <property type="molecule type" value="Genomic_DNA"/>
</dbReference>
<dbReference type="SUPFAM" id="SSF52833">
    <property type="entry name" value="Thioredoxin-like"/>
    <property type="match status" value="1"/>
</dbReference>
<name>A0ABN8DVS0_9VIBR</name>
<dbReference type="InterPro" id="IPR007494">
    <property type="entry name" value="Glutaredoxin2_C"/>
</dbReference>
<dbReference type="PROSITE" id="PS50404">
    <property type="entry name" value="GST_NTER"/>
    <property type="match status" value="1"/>
</dbReference>
<dbReference type="InterPro" id="IPR050983">
    <property type="entry name" value="GST_Omega/HSP26"/>
</dbReference>
<keyword evidence="3" id="KW-1185">Reference proteome</keyword>
<dbReference type="PANTHER" id="PTHR43968">
    <property type="match status" value="1"/>
</dbReference>
<feature type="domain" description="GST N-terminal" evidence="1">
    <location>
        <begin position="1"/>
        <end position="77"/>
    </location>
</feature>
<dbReference type="NCBIfam" id="TIGR02182">
    <property type="entry name" value="GRXB"/>
    <property type="match status" value="1"/>
</dbReference>
<dbReference type="InterPro" id="IPR011901">
    <property type="entry name" value="Grx2"/>
</dbReference>
<dbReference type="InterPro" id="IPR036282">
    <property type="entry name" value="Glutathione-S-Trfase_C_sf"/>
</dbReference>
<sequence>MKLFAFDHCPFCLRALMMPAYKGLKVDVVYLDNDDVQARIDKVGANMVPILQKEDDSYMAESLDVVAYLDSQNTSNALLAATQQPQIEAWLNETRMSISRLLFPRWLRAGQPELATDSAKAYFEAKKTPFIEMSFAQADAQTQTWIAELTPQLEMLAQWLVLPSARQNQLSYDDILLFPHLRNLTVVRELQWPEHVKRYLDEVQKITQVPLLHAQSS</sequence>
<dbReference type="InterPro" id="IPR004045">
    <property type="entry name" value="Glutathione_S-Trfase_N"/>
</dbReference>
<evidence type="ECO:0000313" key="2">
    <source>
        <dbReference type="EMBL" id="CAH0533953.1"/>
    </source>
</evidence>
<accession>A0ABN8DVS0</accession>
<proteinExistence type="predicted"/>
<protein>
    <submittedName>
        <fullName evidence="2">Glutaredoxin 2</fullName>
    </submittedName>
</protein>
<dbReference type="Gene3D" id="1.20.1050.10">
    <property type="match status" value="1"/>
</dbReference>
<dbReference type="SUPFAM" id="SSF47616">
    <property type="entry name" value="GST C-terminal domain-like"/>
    <property type="match status" value="1"/>
</dbReference>
<comment type="caution">
    <text evidence="2">The sequence shown here is derived from an EMBL/GenBank/DDBJ whole genome shotgun (WGS) entry which is preliminary data.</text>
</comment>
<dbReference type="Proteomes" id="UP000838672">
    <property type="component" value="Unassembled WGS sequence"/>
</dbReference>
<evidence type="ECO:0000259" key="1">
    <source>
        <dbReference type="PROSITE" id="PS50404"/>
    </source>
</evidence>
<gene>
    <name evidence="2" type="primary">grxB</name>
    <name evidence="2" type="ORF">VST7929_01835</name>
</gene>
<dbReference type="RefSeq" id="WP_237466366.1">
    <property type="nucleotide sequence ID" value="NZ_CAKLDI010000001.1"/>
</dbReference>
<dbReference type="Pfam" id="PF04399">
    <property type="entry name" value="Glutaredoxin2_C"/>
    <property type="match status" value="1"/>
</dbReference>
<dbReference type="NCBIfam" id="NF007702">
    <property type="entry name" value="PRK10387.1"/>
    <property type="match status" value="1"/>
</dbReference>